<comment type="caution">
    <text evidence="10">The sequence shown here is derived from an EMBL/GenBank/DDBJ whole genome shotgun (WGS) entry which is preliminary data.</text>
</comment>
<dbReference type="PANTHER" id="PTHR45794:SF1">
    <property type="entry name" value="LEUCINE--TRNA LIGASE, CYTOPLASMIC"/>
    <property type="match status" value="1"/>
</dbReference>
<keyword evidence="3" id="KW-0547">Nucleotide-binding</keyword>
<name>A0AAW2PQQ1_9LAMI</name>
<evidence type="ECO:0000259" key="9">
    <source>
        <dbReference type="Pfam" id="PF24810"/>
    </source>
</evidence>
<organism evidence="10">
    <name type="scientific">Sesamum angustifolium</name>
    <dbReference type="NCBI Taxonomy" id="2727405"/>
    <lineage>
        <taxon>Eukaryota</taxon>
        <taxon>Viridiplantae</taxon>
        <taxon>Streptophyta</taxon>
        <taxon>Embryophyta</taxon>
        <taxon>Tracheophyta</taxon>
        <taxon>Spermatophyta</taxon>
        <taxon>Magnoliopsida</taxon>
        <taxon>eudicotyledons</taxon>
        <taxon>Gunneridae</taxon>
        <taxon>Pentapetalae</taxon>
        <taxon>asterids</taxon>
        <taxon>lamiids</taxon>
        <taxon>Lamiales</taxon>
        <taxon>Pedaliaceae</taxon>
        <taxon>Sesamum</taxon>
    </lineage>
</organism>
<dbReference type="InterPro" id="IPR013155">
    <property type="entry name" value="M/V/L/I-tRNA-synth_anticd-bd"/>
</dbReference>
<keyword evidence="5" id="KW-0648">Protein biosynthesis</keyword>
<keyword evidence="4" id="KW-0067">ATP-binding</keyword>
<dbReference type="InterPro" id="IPR004493">
    <property type="entry name" value="Leu-tRNA-synth_Ia_arc/euk"/>
</dbReference>
<proteinExistence type="inferred from homology"/>
<keyword evidence="6" id="KW-0030">Aminoacyl-tRNA synthetase</keyword>
<dbReference type="GO" id="GO:0006429">
    <property type="term" value="P:leucyl-tRNA aminoacylation"/>
    <property type="evidence" value="ECO:0007669"/>
    <property type="project" value="InterPro"/>
</dbReference>
<evidence type="ECO:0000256" key="5">
    <source>
        <dbReference type="ARBA" id="ARBA00022917"/>
    </source>
</evidence>
<gene>
    <name evidence="10" type="ORF">Sangu_0711800</name>
</gene>
<feature type="domain" description="Methionyl/Valyl/Leucyl/Isoleucyl-tRNA synthetase anticodon-binding" evidence="8">
    <location>
        <begin position="2"/>
        <end position="121"/>
    </location>
</feature>
<dbReference type="InterPro" id="IPR055416">
    <property type="entry name" value="RBD_LARS1"/>
</dbReference>
<keyword evidence="2 10" id="KW-0436">Ligase</keyword>
<dbReference type="Pfam" id="PF08264">
    <property type="entry name" value="Anticodon_1"/>
    <property type="match status" value="1"/>
</dbReference>
<evidence type="ECO:0000256" key="2">
    <source>
        <dbReference type="ARBA" id="ARBA00022598"/>
    </source>
</evidence>
<dbReference type="EMBL" id="JACGWK010000004">
    <property type="protein sequence ID" value="KAL0358624.1"/>
    <property type="molecule type" value="Genomic_DNA"/>
</dbReference>
<dbReference type="GO" id="GO:0005524">
    <property type="term" value="F:ATP binding"/>
    <property type="evidence" value="ECO:0007669"/>
    <property type="project" value="UniProtKB-KW"/>
</dbReference>
<dbReference type="Gene3D" id="1.10.730.10">
    <property type="entry name" value="Isoleucyl-tRNA Synthetase, Domain 1"/>
    <property type="match status" value="1"/>
</dbReference>
<reference evidence="10" key="2">
    <citation type="journal article" date="2024" name="Plant">
        <title>Genomic evolution and insights into agronomic trait innovations of Sesamum species.</title>
        <authorList>
            <person name="Miao H."/>
            <person name="Wang L."/>
            <person name="Qu L."/>
            <person name="Liu H."/>
            <person name="Sun Y."/>
            <person name="Le M."/>
            <person name="Wang Q."/>
            <person name="Wei S."/>
            <person name="Zheng Y."/>
            <person name="Lin W."/>
            <person name="Duan Y."/>
            <person name="Cao H."/>
            <person name="Xiong S."/>
            <person name="Wang X."/>
            <person name="Wei L."/>
            <person name="Li C."/>
            <person name="Ma Q."/>
            <person name="Ju M."/>
            <person name="Zhao R."/>
            <person name="Li G."/>
            <person name="Mu C."/>
            <person name="Tian Q."/>
            <person name="Mei H."/>
            <person name="Zhang T."/>
            <person name="Gao T."/>
            <person name="Zhang H."/>
        </authorList>
    </citation>
    <scope>NUCLEOTIDE SEQUENCE</scope>
    <source>
        <strain evidence="10">G01</strain>
    </source>
</reference>
<evidence type="ECO:0000256" key="6">
    <source>
        <dbReference type="ARBA" id="ARBA00023146"/>
    </source>
</evidence>
<dbReference type="InterPro" id="IPR009080">
    <property type="entry name" value="tRNAsynth_Ia_anticodon-bd"/>
</dbReference>
<evidence type="ECO:0000313" key="10">
    <source>
        <dbReference type="EMBL" id="KAL0358624.1"/>
    </source>
</evidence>
<comment type="similarity">
    <text evidence="1">Belongs to the class-I aminoacyl-tRNA synthetase family.</text>
</comment>
<feature type="region of interest" description="Disordered" evidence="7">
    <location>
        <begin position="261"/>
        <end position="281"/>
    </location>
</feature>
<evidence type="ECO:0000259" key="8">
    <source>
        <dbReference type="Pfam" id="PF08264"/>
    </source>
</evidence>
<dbReference type="PANTHER" id="PTHR45794">
    <property type="entry name" value="LEUCYL-TRNA SYNTHETASE"/>
    <property type="match status" value="1"/>
</dbReference>
<evidence type="ECO:0000256" key="3">
    <source>
        <dbReference type="ARBA" id="ARBA00022741"/>
    </source>
</evidence>
<dbReference type="SUPFAM" id="SSF47323">
    <property type="entry name" value="Anticodon-binding domain of a subclass of class I aminoacyl-tRNA synthetases"/>
    <property type="match status" value="1"/>
</dbReference>
<dbReference type="AlphaFoldDB" id="A0AAW2PQQ1"/>
<accession>A0AAW2PQQ1</accession>
<evidence type="ECO:0000256" key="1">
    <source>
        <dbReference type="ARBA" id="ARBA00005594"/>
    </source>
</evidence>
<dbReference type="GO" id="GO:0004823">
    <property type="term" value="F:leucine-tRNA ligase activity"/>
    <property type="evidence" value="ECO:0007669"/>
    <property type="project" value="InterPro"/>
</dbReference>
<reference evidence="10" key="1">
    <citation type="submission" date="2020-06" db="EMBL/GenBank/DDBJ databases">
        <authorList>
            <person name="Li T."/>
            <person name="Hu X."/>
            <person name="Zhang T."/>
            <person name="Song X."/>
            <person name="Zhang H."/>
            <person name="Dai N."/>
            <person name="Sheng W."/>
            <person name="Hou X."/>
            <person name="Wei L."/>
        </authorList>
    </citation>
    <scope>NUCLEOTIDE SEQUENCE</scope>
    <source>
        <strain evidence="10">G01</strain>
        <tissue evidence="10">Leaf</tissue>
    </source>
</reference>
<protein>
    <submittedName>
        <fullName evidence="10">Leucine--tRNA ligase, cytoplasmic</fullName>
    </submittedName>
</protein>
<evidence type="ECO:0000256" key="4">
    <source>
        <dbReference type="ARBA" id="ARBA00022840"/>
    </source>
</evidence>
<evidence type="ECO:0000256" key="7">
    <source>
        <dbReference type="SAM" id="MobiDB-lite"/>
    </source>
</evidence>
<sequence>MNIAVKTTEQNYSEYMFREALKSGFYDLQAARDEYRLSCGAAGMNRELLWRFMDVQTRLIAPICPHYAEYVWKELLKKDGYIVKAGWPQADSPDLTLKKANKYLQDSIVSMRKLLQKQTSGSKKGKTSTPNVQNKPTVGLIFINEQYDGWKKECLNILQKKFDRATGTFAPDQEILSELQKSEIGQAGNFKQIQKLCMPFLRFKKDEVKAVGIQALDLKLPFGEIEVLTENAELIKRQLGLERLEILSAMDADAAARAGDHASVLNSTPPSPGNPTAIFLS</sequence>
<dbReference type="Pfam" id="PF24810">
    <property type="entry name" value="RBD_LARS1"/>
    <property type="match status" value="1"/>
</dbReference>
<feature type="domain" description="Leucine--tRNA ligase RagD-binding" evidence="9">
    <location>
        <begin position="145"/>
        <end position="220"/>
    </location>
</feature>